<gene>
    <name evidence="1" type="ORF">VCM_00061</name>
</gene>
<name>A0A0S4KZ03_9CAUD</name>
<keyword evidence="2" id="KW-1185">Reference proteome</keyword>
<protein>
    <submittedName>
        <fullName evidence="1">Uncharacterized protein</fullName>
    </submittedName>
</protein>
<dbReference type="RefSeq" id="YP_009222659.1">
    <property type="nucleotide sequence ID" value="NC_029065.1"/>
</dbReference>
<dbReference type="KEGG" id="vg:26799030"/>
<sequence>MTEAELFERFISLELEAMATKENVKALTDEAKELGHDKVDIALIKASAKLHVNDAFEEKTDAARALEAKYKELTGYDDDEPKY</sequence>
<dbReference type="GeneID" id="26799030"/>
<dbReference type="Proteomes" id="UP000204441">
    <property type="component" value="Genome"/>
</dbReference>
<evidence type="ECO:0000313" key="2">
    <source>
        <dbReference type="Proteomes" id="UP000204441"/>
    </source>
</evidence>
<dbReference type="EMBL" id="LN887844">
    <property type="protein sequence ID" value="CUR44280.1"/>
    <property type="molecule type" value="Genomic_DNA"/>
</dbReference>
<dbReference type="OrthoDB" id="35900at10239"/>
<reference evidence="2" key="1">
    <citation type="submission" date="2015-10" db="EMBL/GenBank/DDBJ databases">
        <authorList>
            <person name="Millard A."/>
        </authorList>
    </citation>
    <scope>NUCLEOTIDE SEQUENCE [LARGE SCALE GENOMIC DNA]</scope>
</reference>
<organism evidence="1 2">
    <name type="scientific">Pseudomonas phage VCM</name>
    <dbReference type="NCBI Taxonomy" id="1729937"/>
    <lineage>
        <taxon>Viruses</taxon>
        <taxon>Duplodnaviria</taxon>
        <taxon>Heunggongvirae</taxon>
        <taxon>Uroviricota</taxon>
        <taxon>Caudoviricetes</taxon>
        <taxon>Vandenendeviridae</taxon>
        <taxon>Gorskivirinae</taxon>
        <taxon>Kremarvirus</taxon>
        <taxon>Kremarvirus VCM</taxon>
        <taxon>Otagovirus VCM</taxon>
    </lineage>
</organism>
<accession>A0A0S4KZ03</accession>
<evidence type="ECO:0000313" key="1">
    <source>
        <dbReference type="EMBL" id="CUR44280.1"/>
    </source>
</evidence>
<proteinExistence type="predicted"/>